<evidence type="ECO:0000256" key="2">
    <source>
        <dbReference type="RuleBase" id="RU362097"/>
    </source>
</evidence>
<dbReference type="GO" id="GO:0005886">
    <property type="term" value="C:plasma membrane"/>
    <property type="evidence" value="ECO:0007669"/>
    <property type="project" value="UniProtKB-SubCell"/>
</dbReference>
<comment type="subcellular location">
    <subcellularLocation>
        <location evidence="2">Cell membrane</location>
        <topology evidence="2">Lipid-anchor</topology>
    </subcellularLocation>
</comment>
<dbReference type="PROSITE" id="PS51257">
    <property type="entry name" value="PROKAR_LIPOPROTEIN"/>
    <property type="match status" value="1"/>
</dbReference>
<evidence type="ECO:0000256" key="1">
    <source>
        <dbReference type="ARBA" id="ARBA00007613"/>
    </source>
</evidence>
<dbReference type="GO" id="GO:0015562">
    <property type="term" value="F:efflux transmembrane transporter activity"/>
    <property type="evidence" value="ECO:0007669"/>
    <property type="project" value="InterPro"/>
</dbReference>
<dbReference type="eggNOG" id="COG1538">
    <property type="taxonomic scope" value="Bacteria"/>
</dbReference>
<dbReference type="KEGG" id="cha:CHAB381_0563"/>
<dbReference type="PANTHER" id="PTHR30203">
    <property type="entry name" value="OUTER MEMBRANE CATION EFFLUX PROTEIN"/>
    <property type="match status" value="1"/>
</dbReference>
<dbReference type="Gene3D" id="2.20.200.10">
    <property type="entry name" value="Outer membrane efflux proteins (OEP)"/>
    <property type="match status" value="1"/>
</dbReference>
<proteinExistence type="inferred from homology"/>
<sequence length="482" mass="53305">MRKILAFCITAILFAGCNFKPETPQISANFKADFNSSNINDFWWKNFNDENLNMLIDSALKNNSDLALALNNIEYARVSLGLSKLEFLPNFTLSGSAVRQNNFPQAPDSNHANIYQIGAGLNYELDLWGKVRNSVDAADSNFKATIYDYDNARLSIASSVANLYFKFLSLKEQEKILTQTLAAYEQMANFRANQLKAGAINNIVYYQSKAQVQSATASLIATKTQINATNTALSIMTGKNYDEILHNNIKASQTFPTLPKIPAGIPSDLLLHRADVASALGRLKATNFLVGAQKANYFPSFSLTGAFGFASTEFDRLFVNNASSWNIGGSLVGPLLDFGRTKKRIDLANLDQNASFINYDKTLKTAFGDVRDALVSVKNSDIRTKTLKDLLATQQQVYNAAKLRYDSGYSDHIELLDSERNLLSAKLNLSMANYERYASEVALYKALGGGFSLKDSKTVNLINTNKTVMPNDSAFPVDKRIF</sequence>
<dbReference type="Pfam" id="PF02321">
    <property type="entry name" value="OEP"/>
    <property type="match status" value="2"/>
</dbReference>
<dbReference type="Gene3D" id="1.20.1600.10">
    <property type="entry name" value="Outer membrane efflux proteins (OEP)"/>
    <property type="match status" value="1"/>
</dbReference>
<keyword evidence="2" id="KW-1134">Transmembrane beta strand</keyword>
<dbReference type="InterPro" id="IPR003423">
    <property type="entry name" value="OMP_efflux"/>
</dbReference>
<comment type="similarity">
    <text evidence="1 2">Belongs to the outer membrane factor (OMF) (TC 1.B.17) family.</text>
</comment>
<keyword evidence="2" id="KW-0564">Palmitate</keyword>
<reference evidence="4" key="1">
    <citation type="submission" date="2007-07" db="EMBL/GenBank/DDBJ databases">
        <title>Complete genome sequence of Campylobacter hominis ATCC BAA-381, a commensal isolated from the human gastrointestinal tract.</title>
        <authorList>
            <person name="Fouts D.E."/>
            <person name="Mongodin E.F."/>
            <person name="Puiu D."/>
            <person name="Sebastian Y."/>
            <person name="Miller W.G."/>
            <person name="Mandrell R.E."/>
            <person name="Nelson K.E."/>
        </authorList>
    </citation>
    <scope>NUCLEOTIDE SEQUENCE [LARGE SCALE GENOMIC DNA]</scope>
    <source>
        <strain evidence="4">ATCC BAA-381 / LMG 19568 / NCTC 13146 / CH001A</strain>
    </source>
</reference>
<protein>
    <submittedName>
        <fullName evidence="3">RND efflux system, outer membrane lipoprotein CmeC</fullName>
    </submittedName>
</protein>
<accession>A7I0W0</accession>
<dbReference type="InterPro" id="IPR010131">
    <property type="entry name" value="MdtP/NodT-like"/>
</dbReference>
<name>A7I0W0_CAMHC</name>
<keyword evidence="4" id="KW-1185">Reference proteome</keyword>
<organism evidence="3 4">
    <name type="scientific">Campylobacter hominis (strain ATCC BAA-381 / DSM 21671 / CCUG 45161 / LMG 19568 / NCTC 13146 / CH001A)</name>
    <dbReference type="NCBI Taxonomy" id="360107"/>
    <lineage>
        <taxon>Bacteria</taxon>
        <taxon>Pseudomonadati</taxon>
        <taxon>Campylobacterota</taxon>
        <taxon>Epsilonproteobacteria</taxon>
        <taxon>Campylobacterales</taxon>
        <taxon>Campylobacteraceae</taxon>
        <taxon>Campylobacter</taxon>
    </lineage>
</organism>
<dbReference type="AlphaFoldDB" id="A7I0W0"/>
<dbReference type="OrthoDB" id="9783163at2"/>
<keyword evidence="2 3" id="KW-0449">Lipoprotein</keyword>
<dbReference type="HOGENOM" id="CLU_012817_13_1_7"/>
<gene>
    <name evidence="3" type="ordered locus">CHAB381_0563</name>
</gene>
<keyword evidence="2" id="KW-0472">Membrane</keyword>
<dbReference type="STRING" id="360107.CHAB381_0563"/>
<evidence type="ECO:0000313" key="4">
    <source>
        <dbReference type="Proteomes" id="UP000002407"/>
    </source>
</evidence>
<evidence type="ECO:0000313" key="3">
    <source>
        <dbReference type="EMBL" id="ABS51301.1"/>
    </source>
</evidence>
<dbReference type="SUPFAM" id="SSF56954">
    <property type="entry name" value="Outer membrane efflux proteins (OEP)"/>
    <property type="match status" value="1"/>
</dbReference>
<dbReference type="RefSeq" id="WP_012108438.1">
    <property type="nucleotide sequence ID" value="NC_009714.1"/>
</dbReference>
<dbReference type="Proteomes" id="UP000002407">
    <property type="component" value="Chromosome"/>
</dbReference>
<keyword evidence="2" id="KW-0812">Transmembrane</keyword>
<dbReference type="EMBL" id="CP000776">
    <property type="protein sequence ID" value="ABS51301.1"/>
    <property type="molecule type" value="Genomic_DNA"/>
</dbReference>
<dbReference type="NCBIfam" id="TIGR01845">
    <property type="entry name" value="outer_NodT"/>
    <property type="match status" value="1"/>
</dbReference>